<evidence type="ECO:0000256" key="1">
    <source>
        <dbReference type="ARBA" id="ARBA00004651"/>
    </source>
</evidence>
<feature type="transmembrane region" description="Helical" evidence="7">
    <location>
        <begin position="323"/>
        <end position="341"/>
    </location>
</feature>
<comment type="subcellular location">
    <subcellularLocation>
        <location evidence="1">Cell membrane</location>
        <topology evidence="1">Multi-pass membrane protein</topology>
    </subcellularLocation>
</comment>
<feature type="transmembrane region" description="Helical" evidence="7">
    <location>
        <begin position="264"/>
        <end position="283"/>
    </location>
</feature>
<feature type="transmembrane region" description="Helical" evidence="7">
    <location>
        <begin position="219"/>
        <end position="244"/>
    </location>
</feature>
<dbReference type="InterPro" id="IPR036259">
    <property type="entry name" value="MFS_trans_sf"/>
</dbReference>
<dbReference type="GO" id="GO:0022857">
    <property type="term" value="F:transmembrane transporter activity"/>
    <property type="evidence" value="ECO:0007669"/>
    <property type="project" value="InterPro"/>
</dbReference>
<feature type="transmembrane region" description="Helical" evidence="7">
    <location>
        <begin position="173"/>
        <end position="194"/>
    </location>
</feature>
<dbReference type="OrthoDB" id="4204059at2"/>
<protein>
    <submittedName>
        <fullName evidence="9">MFS transporter</fullName>
    </submittedName>
</protein>
<dbReference type="AlphaFoldDB" id="A0A4Q7J2P3"/>
<dbReference type="GO" id="GO:0005886">
    <property type="term" value="C:plasma membrane"/>
    <property type="evidence" value="ECO:0007669"/>
    <property type="project" value="UniProtKB-SubCell"/>
</dbReference>
<feature type="transmembrane region" description="Helical" evidence="7">
    <location>
        <begin position="25"/>
        <end position="49"/>
    </location>
</feature>
<reference evidence="9 10" key="1">
    <citation type="submission" date="2019-02" db="EMBL/GenBank/DDBJ databases">
        <title>Draft genome sequence of Amycolatopsis sp. 8-3EHSu isolated from roots of Suaeda maritima.</title>
        <authorList>
            <person name="Duangmal K."/>
            <person name="Chantavorakit T."/>
        </authorList>
    </citation>
    <scope>NUCLEOTIDE SEQUENCE [LARGE SCALE GENOMIC DNA]</scope>
    <source>
        <strain evidence="9 10">8-3EHSu</strain>
    </source>
</reference>
<dbReference type="Proteomes" id="UP000292003">
    <property type="component" value="Unassembled WGS sequence"/>
</dbReference>
<evidence type="ECO:0000256" key="6">
    <source>
        <dbReference type="ARBA" id="ARBA00023136"/>
    </source>
</evidence>
<comment type="caution">
    <text evidence="9">The sequence shown here is derived from an EMBL/GenBank/DDBJ whole genome shotgun (WGS) entry which is preliminary data.</text>
</comment>
<keyword evidence="6 7" id="KW-0472">Membrane</keyword>
<organism evidence="9 10">
    <name type="scientific">Amycolatopsis suaedae</name>
    <dbReference type="NCBI Taxonomy" id="2510978"/>
    <lineage>
        <taxon>Bacteria</taxon>
        <taxon>Bacillati</taxon>
        <taxon>Actinomycetota</taxon>
        <taxon>Actinomycetes</taxon>
        <taxon>Pseudonocardiales</taxon>
        <taxon>Pseudonocardiaceae</taxon>
        <taxon>Amycolatopsis</taxon>
    </lineage>
</organism>
<dbReference type="PROSITE" id="PS50850">
    <property type="entry name" value="MFS"/>
    <property type="match status" value="1"/>
</dbReference>
<evidence type="ECO:0000313" key="9">
    <source>
        <dbReference type="EMBL" id="RZQ61189.1"/>
    </source>
</evidence>
<keyword evidence="5 7" id="KW-1133">Transmembrane helix</keyword>
<dbReference type="SUPFAM" id="SSF103473">
    <property type="entry name" value="MFS general substrate transporter"/>
    <property type="match status" value="1"/>
</dbReference>
<keyword evidence="2" id="KW-0813">Transport</keyword>
<dbReference type="Pfam" id="PF07690">
    <property type="entry name" value="MFS_1"/>
    <property type="match status" value="1"/>
</dbReference>
<sequence>MPDGQPEGERSGAVRLLRRNRPFAALWSARAISFLGDSMSLVALMLHVADNTGQAVAVAVLLLVGDFAPSLLSPLTGTISDRFDLKRVMVACELVQAALVAVIALTMPPLPLLLVLVAFRALAGQVFQPASRAAVPALVRDRDLETANSSLGFGTNGGEALGPLVAAALFPLLGVRGVLLIDAATFVLSALLLARLPKLPPAAPDEEARGSFLGDARAGIGYILSVPAVRAIAVGFCAVVAFNGVDDVALVFLAKDTLGGDDSAVSLLLAGVGVGLLAGYLVLAGRASRLSMTVLFLAGLAVSSAGNLLSGLAWAVLAAFVLQTIRGIGIAALDVGANTLLQRLVPPTMLGRVFGNLYGALGAAAALSYLAGGLLLDLTSPGTTLIIAGAGGLLATAVTALAVTRER</sequence>
<feature type="transmembrane region" description="Helical" evidence="7">
    <location>
        <begin position="382"/>
        <end position="403"/>
    </location>
</feature>
<keyword evidence="4 7" id="KW-0812">Transmembrane</keyword>
<dbReference type="EMBL" id="SFCC01000013">
    <property type="protein sequence ID" value="RZQ61189.1"/>
    <property type="molecule type" value="Genomic_DNA"/>
</dbReference>
<evidence type="ECO:0000256" key="4">
    <source>
        <dbReference type="ARBA" id="ARBA00022692"/>
    </source>
</evidence>
<proteinExistence type="predicted"/>
<gene>
    <name evidence="9" type="ORF">EWH70_25265</name>
</gene>
<evidence type="ECO:0000313" key="10">
    <source>
        <dbReference type="Proteomes" id="UP000292003"/>
    </source>
</evidence>
<evidence type="ECO:0000256" key="3">
    <source>
        <dbReference type="ARBA" id="ARBA00022475"/>
    </source>
</evidence>
<evidence type="ECO:0000256" key="5">
    <source>
        <dbReference type="ARBA" id="ARBA00022989"/>
    </source>
</evidence>
<feature type="domain" description="Major facilitator superfamily (MFS) profile" evidence="8">
    <location>
        <begin position="223"/>
        <end position="407"/>
    </location>
</feature>
<evidence type="ECO:0000256" key="7">
    <source>
        <dbReference type="SAM" id="Phobius"/>
    </source>
</evidence>
<evidence type="ECO:0000259" key="8">
    <source>
        <dbReference type="PROSITE" id="PS50850"/>
    </source>
</evidence>
<keyword evidence="3" id="KW-1003">Cell membrane</keyword>
<accession>A0A4Q7J2P3</accession>
<keyword evidence="10" id="KW-1185">Reference proteome</keyword>
<dbReference type="RefSeq" id="WP_130478003.1">
    <property type="nucleotide sequence ID" value="NZ_SFCC01000013.1"/>
</dbReference>
<evidence type="ECO:0000256" key="2">
    <source>
        <dbReference type="ARBA" id="ARBA00022448"/>
    </source>
</evidence>
<dbReference type="InterPro" id="IPR020846">
    <property type="entry name" value="MFS_dom"/>
</dbReference>
<dbReference type="PANTHER" id="PTHR43266">
    <property type="entry name" value="MACROLIDE-EFFLUX PROTEIN"/>
    <property type="match status" value="1"/>
</dbReference>
<dbReference type="CDD" id="cd06173">
    <property type="entry name" value="MFS_MefA_like"/>
    <property type="match status" value="1"/>
</dbReference>
<dbReference type="PANTHER" id="PTHR43266:SF2">
    <property type="entry name" value="MAJOR FACILITATOR SUPERFAMILY (MFS) PROFILE DOMAIN-CONTAINING PROTEIN"/>
    <property type="match status" value="1"/>
</dbReference>
<feature type="transmembrane region" description="Helical" evidence="7">
    <location>
        <begin position="353"/>
        <end position="376"/>
    </location>
</feature>
<dbReference type="InterPro" id="IPR011701">
    <property type="entry name" value="MFS"/>
</dbReference>
<feature type="transmembrane region" description="Helical" evidence="7">
    <location>
        <begin position="295"/>
        <end position="317"/>
    </location>
</feature>
<name>A0A4Q7J2P3_9PSEU</name>
<feature type="transmembrane region" description="Helical" evidence="7">
    <location>
        <begin position="55"/>
        <end position="76"/>
    </location>
</feature>
<dbReference type="Gene3D" id="1.20.1250.20">
    <property type="entry name" value="MFS general substrate transporter like domains"/>
    <property type="match status" value="1"/>
</dbReference>